<sequence length="69" mass="8051">MYFGPLIHDDSAFPAQLNQMLTVQASLFAIPYAQRNPVFQNKYGRLSFSTSFGKNRKRFLSLFKRINDF</sequence>
<comment type="caution">
    <text evidence="1">The sequence shown here is derived from an EMBL/GenBank/DDBJ whole genome shotgun (WGS) entry which is preliminary data.</text>
</comment>
<accession>A0AAV3XFR5</accession>
<evidence type="ECO:0000313" key="2">
    <source>
        <dbReference type="Proteomes" id="UP001050975"/>
    </source>
</evidence>
<name>A0AAV3XFR5_9CYAN</name>
<keyword evidence="2" id="KW-1185">Reference proteome</keyword>
<dbReference type="EMBL" id="BLAY01000086">
    <property type="protein sequence ID" value="GET40276.1"/>
    <property type="molecule type" value="Genomic_DNA"/>
</dbReference>
<dbReference type="AlphaFoldDB" id="A0AAV3XFR5"/>
<gene>
    <name evidence="1" type="ORF">MiSe_50850</name>
</gene>
<organism evidence="1 2">
    <name type="scientific">Microseira wollei NIES-4236</name>
    <dbReference type="NCBI Taxonomy" id="2530354"/>
    <lineage>
        <taxon>Bacteria</taxon>
        <taxon>Bacillati</taxon>
        <taxon>Cyanobacteriota</taxon>
        <taxon>Cyanophyceae</taxon>
        <taxon>Oscillatoriophycideae</taxon>
        <taxon>Aerosakkonematales</taxon>
        <taxon>Aerosakkonemataceae</taxon>
        <taxon>Microseira</taxon>
    </lineage>
</organism>
<reference evidence="1" key="1">
    <citation type="submission" date="2019-10" db="EMBL/GenBank/DDBJ databases">
        <title>Draft genome sequece of Microseira wollei NIES-4236.</title>
        <authorList>
            <person name="Yamaguchi H."/>
            <person name="Suzuki S."/>
            <person name="Kawachi M."/>
        </authorList>
    </citation>
    <scope>NUCLEOTIDE SEQUENCE</scope>
    <source>
        <strain evidence="1">NIES-4236</strain>
    </source>
</reference>
<dbReference type="Proteomes" id="UP001050975">
    <property type="component" value="Unassembled WGS sequence"/>
</dbReference>
<protein>
    <submittedName>
        <fullName evidence="1">Uncharacterized protein</fullName>
    </submittedName>
</protein>
<proteinExistence type="predicted"/>
<evidence type="ECO:0000313" key="1">
    <source>
        <dbReference type="EMBL" id="GET40276.1"/>
    </source>
</evidence>